<dbReference type="RefSeq" id="WP_220228952.1">
    <property type="nucleotide sequence ID" value="NZ_JAICBX010000002.1"/>
</dbReference>
<dbReference type="PANTHER" id="PTHR39166:SF1">
    <property type="entry name" value="BLL1166 PROTEIN"/>
    <property type="match status" value="1"/>
</dbReference>
<comment type="caution">
    <text evidence="1">The sequence shown here is derived from an EMBL/GenBank/DDBJ whole genome shotgun (WGS) entry which is preliminary data.</text>
</comment>
<accession>A0AAE3D288</accession>
<proteinExistence type="predicted"/>
<gene>
    <name evidence="1" type="ORF">K1W69_14070</name>
</gene>
<protein>
    <submittedName>
        <fullName evidence="1">Nucleotidyltransferase family protein</fullName>
    </submittedName>
</protein>
<evidence type="ECO:0000313" key="1">
    <source>
        <dbReference type="EMBL" id="MBW8638318.1"/>
    </source>
</evidence>
<sequence length="200" mass="22766">MSHLRYAGLSHEEQCAALLDIAQKDPLLHEALAIARSMQLPQWRIVSGAVYNTVWNHLTGKPSGYGVKDIDLFYYDARDISWKAEDTVIRRGSILFATLPVPVEIRNQARVHLWYREKFGETFTALATGDESLGRFASKTHAVGLRLDADDQVDLYAPFGLDDVFSFRITPNRATNNRKTHEKKGERAKRLWPEVSVVPW</sequence>
<dbReference type="AlphaFoldDB" id="A0AAE3D288"/>
<dbReference type="InterPro" id="IPR009267">
    <property type="entry name" value="NTP_transf_6"/>
</dbReference>
<dbReference type="Proteomes" id="UP001196509">
    <property type="component" value="Unassembled WGS sequence"/>
</dbReference>
<dbReference type="EMBL" id="JAICBX010000002">
    <property type="protein sequence ID" value="MBW8638318.1"/>
    <property type="molecule type" value="Genomic_DNA"/>
</dbReference>
<dbReference type="Pfam" id="PF06042">
    <property type="entry name" value="NTP_transf_6"/>
    <property type="match status" value="1"/>
</dbReference>
<reference evidence="1" key="1">
    <citation type="submission" date="2021-08" db="EMBL/GenBank/DDBJ databases">
        <title>Hoeflea bacterium WL0058 sp. nov., isolated from the sediment.</title>
        <authorList>
            <person name="Wang L."/>
            <person name="Zhang D."/>
        </authorList>
    </citation>
    <scope>NUCLEOTIDE SEQUENCE</scope>
    <source>
        <strain evidence="1">WL0058</strain>
    </source>
</reference>
<name>A0AAE3D288_9HYPH</name>
<evidence type="ECO:0000313" key="2">
    <source>
        <dbReference type="Proteomes" id="UP001196509"/>
    </source>
</evidence>
<dbReference type="PANTHER" id="PTHR39166">
    <property type="entry name" value="BLL1166 PROTEIN"/>
    <property type="match status" value="1"/>
</dbReference>
<keyword evidence="2" id="KW-1185">Reference proteome</keyword>
<organism evidence="1 2">
    <name type="scientific">Flavimaribacter sediminis</name>
    <dbReference type="NCBI Taxonomy" id="2865987"/>
    <lineage>
        <taxon>Bacteria</taxon>
        <taxon>Pseudomonadati</taxon>
        <taxon>Pseudomonadota</taxon>
        <taxon>Alphaproteobacteria</taxon>
        <taxon>Hyphomicrobiales</taxon>
        <taxon>Rhizobiaceae</taxon>
        <taxon>Flavimaribacter</taxon>
    </lineage>
</organism>